<reference evidence="3" key="5">
    <citation type="submission" date="2025-09" db="UniProtKB">
        <authorList>
            <consortium name="Ensembl"/>
        </authorList>
    </citation>
    <scope>IDENTIFICATION</scope>
</reference>
<keyword evidence="4" id="KW-1185">Reference proteome</keyword>
<dbReference type="PANTHER" id="PTHR21228:SF59">
    <property type="entry name" value="FAST KINASE DOMAIN-CONTAINING PROTEIN 4"/>
    <property type="match status" value="1"/>
</dbReference>
<sequence>MMSARLICRVSRLLLPAVARLGGTVCSGCRGRRLGALAGVRTSSQGCLTDGAPERPWGPERTAIDERVEAASSVEELLLLSTSHGLSANYAAVLLLNIGRLSALRRSDPHLIITDTRFQNLLRAMDSQISMVWNGNLVGMLRSLLSLGLDTRNRFLRSVENEVRWRLRRLSFRTLVTLAEFYPRHAHTQEQRALLAELLKHVELRWTEITEPRSVVSLMVKLGHLSPTLMDRLEDKGLELAEGFTVEDMRKLAVTMAVQGRRSVPLLRALSYHFMQKHQELRTGLLLDMAFAYGKLNFQQTQVFQRLTAELLPRVPELSPTEVVNCAKSFAYLKWLSLPLFEALAQYTLDNCERMTMVQLSNIILAFARLNYQPTASEVFFTKVHEKLSGSLGELEPFLLTDLVCALCVLHQVTDPYLSHVLAPSFTHSITGSRAKPGGVGG</sequence>
<dbReference type="CDD" id="cd23739">
    <property type="entry name" value="TBRG4-like_N"/>
    <property type="match status" value="1"/>
</dbReference>
<organism evidence="3 4">
    <name type="scientific">Callorhinchus milii</name>
    <name type="common">Ghost shark</name>
    <dbReference type="NCBI Taxonomy" id="7868"/>
    <lineage>
        <taxon>Eukaryota</taxon>
        <taxon>Metazoa</taxon>
        <taxon>Chordata</taxon>
        <taxon>Craniata</taxon>
        <taxon>Vertebrata</taxon>
        <taxon>Chondrichthyes</taxon>
        <taxon>Holocephali</taxon>
        <taxon>Chimaeriformes</taxon>
        <taxon>Callorhinchidae</taxon>
        <taxon>Callorhinchus</taxon>
    </lineage>
</organism>
<evidence type="ECO:0000256" key="1">
    <source>
        <dbReference type="SAM" id="SignalP"/>
    </source>
</evidence>
<reference evidence="3" key="4">
    <citation type="submission" date="2025-08" db="UniProtKB">
        <authorList>
            <consortium name="Ensembl"/>
        </authorList>
    </citation>
    <scope>IDENTIFICATION</scope>
</reference>
<dbReference type="GO" id="GO:0005759">
    <property type="term" value="C:mitochondrial matrix"/>
    <property type="evidence" value="ECO:0007669"/>
    <property type="project" value="TreeGrafter"/>
</dbReference>
<reference evidence="4" key="1">
    <citation type="journal article" date="2006" name="Science">
        <title>Ancient noncoding elements conserved in the human genome.</title>
        <authorList>
            <person name="Venkatesh B."/>
            <person name="Kirkness E.F."/>
            <person name="Loh Y.H."/>
            <person name="Halpern A.L."/>
            <person name="Lee A.P."/>
            <person name="Johnson J."/>
            <person name="Dandona N."/>
            <person name="Viswanathan L.D."/>
            <person name="Tay A."/>
            <person name="Venter J.C."/>
            <person name="Strausberg R.L."/>
            <person name="Brenner S."/>
        </authorList>
    </citation>
    <scope>NUCLEOTIDE SEQUENCE [LARGE SCALE GENOMIC DNA]</scope>
</reference>
<feature type="domain" description="FAST kinase leucine-rich" evidence="2">
    <location>
        <begin position="360"/>
        <end position="429"/>
    </location>
</feature>
<feature type="chain" id="PRO_5021483705" evidence="1">
    <location>
        <begin position="20"/>
        <end position="442"/>
    </location>
</feature>
<dbReference type="PANTHER" id="PTHR21228">
    <property type="entry name" value="FAST LEU-RICH DOMAIN-CONTAINING"/>
    <property type="match status" value="1"/>
</dbReference>
<reference evidence="4" key="2">
    <citation type="journal article" date="2007" name="PLoS Biol.">
        <title>Survey sequencing and comparative analysis of the elephant shark (Callorhinchus milii) genome.</title>
        <authorList>
            <person name="Venkatesh B."/>
            <person name="Kirkness E.F."/>
            <person name="Loh Y.H."/>
            <person name="Halpern A.L."/>
            <person name="Lee A.P."/>
            <person name="Johnson J."/>
            <person name="Dandona N."/>
            <person name="Viswanathan L.D."/>
            <person name="Tay A."/>
            <person name="Venter J.C."/>
            <person name="Strausberg R.L."/>
            <person name="Brenner S."/>
        </authorList>
    </citation>
    <scope>NUCLEOTIDE SEQUENCE [LARGE SCALE GENOMIC DNA]</scope>
</reference>
<dbReference type="AlphaFoldDB" id="A0A4W3GLZ7"/>
<feature type="signal peptide" evidence="1">
    <location>
        <begin position="1"/>
        <end position="19"/>
    </location>
</feature>
<dbReference type="GO" id="GO:0044528">
    <property type="term" value="P:regulation of mitochondrial mRNA stability"/>
    <property type="evidence" value="ECO:0007669"/>
    <property type="project" value="InterPro"/>
</dbReference>
<dbReference type="GeneTree" id="ENSGT01030000234607"/>
<name>A0A4W3GLZ7_CALMI</name>
<dbReference type="Pfam" id="PF06743">
    <property type="entry name" value="FAST_1"/>
    <property type="match status" value="1"/>
</dbReference>
<evidence type="ECO:0000313" key="3">
    <source>
        <dbReference type="Ensembl" id="ENSCMIP00000004122.1"/>
    </source>
</evidence>
<dbReference type="Ensembl" id="ENSCMIT00000004278.1">
    <property type="protein sequence ID" value="ENSCMIP00000004122.1"/>
    <property type="gene ID" value="ENSCMIG00000002473.1"/>
</dbReference>
<dbReference type="GO" id="GO:0003723">
    <property type="term" value="F:RNA binding"/>
    <property type="evidence" value="ECO:0007669"/>
    <property type="project" value="TreeGrafter"/>
</dbReference>
<evidence type="ECO:0000259" key="2">
    <source>
        <dbReference type="Pfam" id="PF06743"/>
    </source>
</evidence>
<protein>
    <submittedName>
        <fullName evidence="3">Transforming growth factor beta regulator 4</fullName>
    </submittedName>
</protein>
<dbReference type="InterPro" id="IPR050870">
    <property type="entry name" value="FAST_kinase"/>
</dbReference>
<dbReference type="InterPro" id="IPR010622">
    <property type="entry name" value="FAST_Leu-rich"/>
</dbReference>
<reference evidence="4" key="3">
    <citation type="journal article" date="2014" name="Nature">
        <title>Elephant shark genome provides unique insights into gnathostome evolution.</title>
        <authorList>
            <consortium name="International Elephant Shark Genome Sequencing Consortium"/>
            <person name="Venkatesh B."/>
            <person name="Lee A.P."/>
            <person name="Ravi V."/>
            <person name="Maurya A.K."/>
            <person name="Lian M.M."/>
            <person name="Swann J.B."/>
            <person name="Ohta Y."/>
            <person name="Flajnik M.F."/>
            <person name="Sutoh Y."/>
            <person name="Kasahara M."/>
            <person name="Hoon S."/>
            <person name="Gangu V."/>
            <person name="Roy S.W."/>
            <person name="Irimia M."/>
            <person name="Korzh V."/>
            <person name="Kondrychyn I."/>
            <person name="Lim Z.W."/>
            <person name="Tay B.H."/>
            <person name="Tohari S."/>
            <person name="Kong K.W."/>
            <person name="Ho S."/>
            <person name="Lorente-Galdos B."/>
            <person name="Quilez J."/>
            <person name="Marques-Bonet T."/>
            <person name="Raney B.J."/>
            <person name="Ingham P.W."/>
            <person name="Tay A."/>
            <person name="Hillier L.W."/>
            <person name="Minx P."/>
            <person name="Boehm T."/>
            <person name="Wilson R.K."/>
            <person name="Brenner S."/>
            <person name="Warren W.C."/>
        </authorList>
    </citation>
    <scope>NUCLEOTIDE SEQUENCE [LARGE SCALE GENOMIC DNA]</scope>
</reference>
<accession>A0A4W3GLZ7</accession>
<dbReference type="GO" id="GO:0000963">
    <property type="term" value="P:mitochondrial RNA processing"/>
    <property type="evidence" value="ECO:0007669"/>
    <property type="project" value="TreeGrafter"/>
</dbReference>
<keyword evidence="1" id="KW-0732">Signal</keyword>
<dbReference type="GO" id="GO:0035770">
    <property type="term" value="C:ribonucleoprotein granule"/>
    <property type="evidence" value="ECO:0007669"/>
    <property type="project" value="TreeGrafter"/>
</dbReference>
<dbReference type="OMA" id="MSARLIC"/>
<dbReference type="STRING" id="7868.ENSCMIP00000004122"/>
<evidence type="ECO:0000313" key="4">
    <source>
        <dbReference type="Proteomes" id="UP000314986"/>
    </source>
</evidence>
<dbReference type="Proteomes" id="UP000314986">
    <property type="component" value="Unassembled WGS sequence"/>
</dbReference>
<dbReference type="InParanoid" id="A0A4W3GLZ7"/>
<proteinExistence type="predicted"/>